<dbReference type="RefSeq" id="WP_026745992.1">
    <property type="nucleotide sequence ID" value="NZ_AP019823.1"/>
</dbReference>
<protein>
    <submittedName>
        <fullName evidence="1">Uncharacterized protein</fullName>
    </submittedName>
</protein>
<dbReference type="KEGG" id="lhf:JCM16775_1680"/>
<organism evidence="1 2">
    <name type="scientific">Leptotrichia hofstadii</name>
    <dbReference type="NCBI Taxonomy" id="157688"/>
    <lineage>
        <taxon>Bacteria</taxon>
        <taxon>Fusobacteriati</taxon>
        <taxon>Fusobacteriota</taxon>
        <taxon>Fusobacteriia</taxon>
        <taxon>Fusobacteriales</taxon>
        <taxon>Leptotrichiaceae</taxon>
        <taxon>Leptotrichia</taxon>
    </lineage>
</organism>
<evidence type="ECO:0000313" key="1">
    <source>
        <dbReference type="EMBL" id="BBM38969.1"/>
    </source>
</evidence>
<dbReference type="AlphaFoldDB" id="A0A510JI34"/>
<dbReference type="OrthoDB" id="1452207at2"/>
<proteinExistence type="predicted"/>
<sequence>MEENEKKDMNVYTFEKNENIDGNMVLVNVNGKLKNEFLKEINKNFSETGNYFKNANKIKNTVMMSLVSAAGIESYLGTVNTPLFIATTNVDNLMKIGFGFGSPIMESGKIAGHAPFIPISSGLVLPVLLTQIASSLLLLWQFGKIEQEIVKIGIGIQKLLKRDIANDIGYFSSSLDIINEIEDEFFYSQKFTTDMIERLGVVENNVKAEDEMYWTLIQDNILEYDEIFELTRKDLKDSEDKKKREEKLREKMKIFESKIKTSETLDIRLWVCFSILSVRILVLRNKLILQENPEYFEINMKKTKEEIKNYEKKWNKLIELCEMLERIKELEIIDKNIGNERRKLKEGLEKILVEVDKKEINKIIEEAKKLSLEKAENNNYSLVYWKDELGEHSYCVE</sequence>
<name>A0A510JI34_9FUSO</name>
<keyword evidence="2" id="KW-1185">Reference proteome</keyword>
<reference evidence="1 2" key="1">
    <citation type="submission" date="2019-07" db="EMBL/GenBank/DDBJ databases">
        <title>Complete Genome Sequence of Leptotrichia hofstadii Strain JCM16775.</title>
        <authorList>
            <person name="Watanabe S."/>
            <person name="Cui L."/>
        </authorList>
    </citation>
    <scope>NUCLEOTIDE SEQUENCE [LARGE SCALE GENOMIC DNA]</scope>
    <source>
        <strain evidence="1 2">JCM16775</strain>
    </source>
</reference>
<accession>A0A510JI34</accession>
<dbReference type="EMBL" id="AP019823">
    <property type="protein sequence ID" value="BBM38969.1"/>
    <property type="molecule type" value="Genomic_DNA"/>
</dbReference>
<dbReference type="Proteomes" id="UP000321892">
    <property type="component" value="Chromosome"/>
</dbReference>
<evidence type="ECO:0000313" key="2">
    <source>
        <dbReference type="Proteomes" id="UP000321892"/>
    </source>
</evidence>
<gene>
    <name evidence="1" type="ORF">JCM16775_1680</name>
</gene>